<name>A0A2U3KNG7_9FIRM</name>
<evidence type="ECO:0000313" key="2">
    <source>
        <dbReference type="Proteomes" id="UP000238916"/>
    </source>
</evidence>
<dbReference type="AlphaFoldDB" id="A0A2U3KNG7"/>
<protein>
    <submittedName>
        <fullName evidence="1">Uncharacterized protein</fullName>
    </submittedName>
</protein>
<dbReference type="Proteomes" id="UP000238916">
    <property type="component" value="Unassembled WGS sequence"/>
</dbReference>
<organism evidence="1 2">
    <name type="scientific">Candidatus Desulfosporosinus infrequens</name>
    <dbReference type="NCBI Taxonomy" id="2043169"/>
    <lineage>
        <taxon>Bacteria</taxon>
        <taxon>Bacillati</taxon>
        <taxon>Bacillota</taxon>
        <taxon>Clostridia</taxon>
        <taxon>Eubacteriales</taxon>
        <taxon>Desulfitobacteriaceae</taxon>
        <taxon>Desulfosporosinus</taxon>
    </lineage>
</organism>
<gene>
    <name evidence="1" type="ORF">SBF1_2420003</name>
</gene>
<dbReference type="EMBL" id="OMOF01000160">
    <property type="protein sequence ID" value="SPF41110.1"/>
    <property type="molecule type" value="Genomic_DNA"/>
</dbReference>
<reference evidence="2" key="1">
    <citation type="submission" date="2018-02" db="EMBL/GenBank/DDBJ databases">
        <authorList>
            <person name="Hausmann B."/>
        </authorList>
    </citation>
    <scope>NUCLEOTIDE SEQUENCE [LARGE SCALE GENOMIC DNA]</scope>
    <source>
        <strain evidence="2">Peat soil MAG SbF1</strain>
    </source>
</reference>
<proteinExistence type="predicted"/>
<sequence length="49" mass="5523">MSYTEKNVKTSSIFFPQTGHVETCVLLYNKDYAVGEKGKKVTVEVGMHK</sequence>
<evidence type="ECO:0000313" key="1">
    <source>
        <dbReference type="EMBL" id="SPF41110.1"/>
    </source>
</evidence>
<accession>A0A2U3KNG7</accession>